<dbReference type="RefSeq" id="XP_011776939.1">
    <property type="nucleotide sequence ID" value="XM_011778637.1"/>
</dbReference>
<accession>C9ZZ24</accession>
<dbReference type="EMBL" id="FN554972">
    <property type="protein sequence ID" value="CBH14673.1"/>
    <property type="molecule type" value="Genomic_DNA"/>
</dbReference>
<proteinExistence type="predicted"/>
<feature type="transmembrane region" description="Helical" evidence="1">
    <location>
        <begin position="58"/>
        <end position="76"/>
    </location>
</feature>
<dbReference type="KEGG" id="tbg:TbgDal_IX7490"/>
<feature type="transmembrane region" description="Helical" evidence="1">
    <location>
        <begin position="27"/>
        <end position="46"/>
    </location>
</feature>
<dbReference type="Proteomes" id="UP000002316">
    <property type="component" value="Chromosome 9"/>
</dbReference>
<evidence type="ECO:0000313" key="3">
    <source>
        <dbReference type="Proteomes" id="UP000002316"/>
    </source>
</evidence>
<protein>
    <submittedName>
        <fullName evidence="2">Uncharacterized protein</fullName>
    </submittedName>
</protein>
<evidence type="ECO:0000313" key="2">
    <source>
        <dbReference type="EMBL" id="CBH14673.1"/>
    </source>
</evidence>
<keyword evidence="1" id="KW-0472">Membrane</keyword>
<dbReference type="AlphaFoldDB" id="C9ZZ24"/>
<keyword evidence="1" id="KW-0812">Transmembrane</keyword>
<sequence length="101" mass="12300">MMAEKEVNGVWLRGRITFFTKLCPLPFLPHGIFYLFIYLCFTKEMIGVCRLQQCKSFYFPLVISFFFVFTHRNHWLCSHRLDAKARNLPLYRFHHHWILVD</sequence>
<dbReference type="GeneID" id="23860796"/>
<reference evidence="3" key="1">
    <citation type="journal article" date="2010" name="PLoS Negl. Trop. Dis.">
        <title>The genome sequence of Trypanosoma brucei gambiense, causative agent of chronic human african trypanosomiasis.</title>
        <authorList>
            <person name="Jackson A.P."/>
            <person name="Sanders M."/>
            <person name="Berry A."/>
            <person name="McQuillan J."/>
            <person name="Aslett M.A."/>
            <person name="Quail M.A."/>
            <person name="Chukualim B."/>
            <person name="Capewell P."/>
            <person name="MacLeod A."/>
            <person name="Melville S.E."/>
            <person name="Gibson W."/>
            <person name="Barry J.D."/>
            <person name="Berriman M."/>
            <person name="Hertz-Fowler C."/>
        </authorList>
    </citation>
    <scope>NUCLEOTIDE SEQUENCE [LARGE SCALE GENOMIC DNA]</scope>
    <source>
        <strain evidence="3">MHOM/CI/86/DAL972</strain>
    </source>
</reference>
<organism evidence="2 3">
    <name type="scientific">Trypanosoma brucei gambiense (strain MHOM/CI/86/DAL972)</name>
    <dbReference type="NCBI Taxonomy" id="679716"/>
    <lineage>
        <taxon>Eukaryota</taxon>
        <taxon>Discoba</taxon>
        <taxon>Euglenozoa</taxon>
        <taxon>Kinetoplastea</taxon>
        <taxon>Metakinetoplastina</taxon>
        <taxon>Trypanosomatida</taxon>
        <taxon>Trypanosomatidae</taxon>
        <taxon>Trypanosoma</taxon>
    </lineage>
</organism>
<evidence type="ECO:0000256" key="1">
    <source>
        <dbReference type="SAM" id="Phobius"/>
    </source>
</evidence>
<gene>
    <name evidence="2" type="ORF">TbgDal_IX7490</name>
</gene>
<name>C9ZZ24_TRYB9</name>
<keyword evidence="1" id="KW-1133">Transmembrane helix</keyword>